<keyword evidence="6 9" id="KW-1133">Transmembrane helix</keyword>
<feature type="transmembrane region" description="Helical" evidence="9">
    <location>
        <begin position="49"/>
        <end position="67"/>
    </location>
</feature>
<evidence type="ECO:0000256" key="1">
    <source>
        <dbReference type="ARBA" id="ARBA00004651"/>
    </source>
</evidence>
<dbReference type="EMBL" id="QNRT01000003">
    <property type="protein sequence ID" value="RBP49756.1"/>
    <property type="molecule type" value="Genomic_DNA"/>
</dbReference>
<dbReference type="InterPro" id="IPR018461">
    <property type="entry name" value="Na/H_Antiport_NhaC-like_C"/>
</dbReference>
<dbReference type="NCBIfam" id="TIGR00931">
    <property type="entry name" value="antiport_nhaC"/>
    <property type="match status" value="1"/>
</dbReference>
<protein>
    <submittedName>
        <fullName evidence="11">Transporter (NhaC family)</fullName>
    </submittedName>
</protein>
<evidence type="ECO:0000256" key="4">
    <source>
        <dbReference type="ARBA" id="ARBA00022475"/>
    </source>
</evidence>
<feature type="transmembrane region" description="Helical" evidence="9">
    <location>
        <begin position="246"/>
        <end position="264"/>
    </location>
</feature>
<keyword evidence="3" id="KW-0050">Antiport</keyword>
<sequence length="495" mass="52937">MDSTAPDSSRPSNDMPLWLALLPVFVLISALSWNVWIYGDNALSGSSQMIIILVTGFAAAIGLLRGTSWKQQQVSVVSTISNAMPSILILMLVGALASIWLLCGTVPMLVYYGVKILNPTIFLLACCIACALTSLVSGSSWSTAATIGVAMVGVGRALEIPDGLIGGAIISGAYFGDKVSPLSDTTNLAAAVTETPLFTHIRYLFLTTGPSIVITLILFTVIGFNIDTTSTEVDVQNVLGAIEQRFNISLWLLLPPVITLGLIVRKVDAIPALFAGVLAGIVCALIFQRELVADLMQGADKYALYSIIMNTLYGGVDISTTNTMLNDLFSASGMRGMLETVWLILAAMSFGGVMEACGMLQRIMDSVKSLVSGFFSLVACTAGTCLVTNLSTSDQYIAVAIPGRMYAGLYKEMGYKSENLSRTLEDTGTVTSVLIPWNTCGAYHAAVLGIGTFTYLPFCFFNLLSPLMTLLFAWFMIKIRRIEPDQQEGLSSVTA</sequence>
<comment type="similarity">
    <text evidence="8">Belongs to the NhaC Na(+)/H(+) (TC 2.A.35) antiporter family.</text>
</comment>
<dbReference type="RefSeq" id="WP_211316991.1">
    <property type="nucleotide sequence ID" value="NZ_QNRT01000003.1"/>
</dbReference>
<feature type="transmembrane region" description="Helical" evidence="9">
    <location>
        <begin position="455"/>
        <end position="477"/>
    </location>
</feature>
<dbReference type="PANTHER" id="PTHR33451:SF3">
    <property type="entry name" value="MALATE-2H(+)_NA(+)-LACTATE ANTIPORTER"/>
    <property type="match status" value="1"/>
</dbReference>
<dbReference type="GO" id="GO:0015297">
    <property type="term" value="F:antiporter activity"/>
    <property type="evidence" value="ECO:0007669"/>
    <property type="project" value="UniProtKB-KW"/>
</dbReference>
<evidence type="ECO:0000256" key="9">
    <source>
        <dbReference type="SAM" id="Phobius"/>
    </source>
</evidence>
<feature type="transmembrane region" description="Helical" evidence="9">
    <location>
        <begin position="340"/>
        <end position="358"/>
    </location>
</feature>
<dbReference type="AlphaFoldDB" id="A0A395JI47"/>
<feature type="transmembrane region" description="Helical" evidence="9">
    <location>
        <begin position="302"/>
        <end position="320"/>
    </location>
</feature>
<dbReference type="Pfam" id="PF03553">
    <property type="entry name" value="Na_H_antiporter"/>
    <property type="match status" value="1"/>
</dbReference>
<proteinExistence type="inferred from homology"/>
<reference evidence="11 12" key="1">
    <citation type="submission" date="2018-06" db="EMBL/GenBank/DDBJ databases">
        <title>Genomic Encyclopedia of Type Strains, Phase IV (KMG-IV): sequencing the most valuable type-strain genomes for metagenomic binning, comparative biology and taxonomic classification.</title>
        <authorList>
            <person name="Goeker M."/>
        </authorList>
    </citation>
    <scope>NUCLEOTIDE SEQUENCE [LARGE SCALE GENOMIC DNA]</scope>
    <source>
        <strain evidence="11 12">DSM 24032</strain>
    </source>
</reference>
<evidence type="ECO:0000256" key="6">
    <source>
        <dbReference type="ARBA" id="ARBA00022989"/>
    </source>
</evidence>
<organism evidence="11 12">
    <name type="scientific">Arenicella xantha</name>
    <dbReference type="NCBI Taxonomy" id="644221"/>
    <lineage>
        <taxon>Bacteria</taxon>
        <taxon>Pseudomonadati</taxon>
        <taxon>Pseudomonadota</taxon>
        <taxon>Gammaproteobacteria</taxon>
        <taxon>Arenicellales</taxon>
        <taxon>Arenicellaceae</taxon>
        <taxon>Arenicella</taxon>
    </lineage>
</organism>
<dbReference type="GO" id="GO:0005886">
    <property type="term" value="C:plasma membrane"/>
    <property type="evidence" value="ECO:0007669"/>
    <property type="project" value="UniProtKB-SubCell"/>
</dbReference>
<comment type="subcellular location">
    <subcellularLocation>
        <location evidence="1">Cell membrane</location>
        <topology evidence="1">Multi-pass membrane protein</topology>
    </subcellularLocation>
</comment>
<evidence type="ECO:0000313" key="12">
    <source>
        <dbReference type="Proteomes" id="UP000253083"/>
    </source>
</evidence>
<evidence type="ECO:0000259" key="10">
    <source>
        <dbReference type="Pfam" id="PF03553"/>
    </source>
</evidence>
<dbReference type="InParanoid" id="A0A395JI47"/>
<feature type="transmembrane region" description="Helical" evidence="9">
    <location>
        <begin position="270"/>
        <end position="287"/>
    </location>
</feature>
<accession>A0A395JI47</accession>
<evidence type="ECO:0000256" key="7">
    <source>
        <dbReference type="ARBA" id="ARBA00023136"/>
    </source>
</evidence>
<dbReference type="PANTHER" id="PTHR33451">
    <property type="entry name" value="MALATE-2H(+)/NA(+)-LACTATE ANTIPORTER"/>
    <property type="match status" value="1"/>
</dbReference>
<dbReference type="Proteomes" id="UP000253083">
    <property type="component" value="Unassembled WGS sequence"/>
</dbReference>
<feature type="transmembrane region" description="Helical" evidence="9">
    <location>
        <begin position="17"/>
        <end position="37"/>
    </location>
</feature>
<name>A0A395JI47_9GAMM</name>
<keyword evidence="12" id="KW-1185">Reference proteome</keyword>
<keyword evidence="5 9" id="KW-0812">Transmembrane</keyword>
<feature type="transmembrane region" description="Helical" evidence="9">
    <location>
        <begin position="370"/>
        <end position="390"/>
    </location>
</feature>
<keyword evidence="4" id="KW-1003">Cell membrane</keyword>
<feature type="transmembrane region" description="Helical" evidence="9">
    <location>
        <begin position="203"/>
        <end position="226"/>
    </location>
</feature>
<feature type="transmembrane region" description="Helical" evidence="9">
    <location>
        <begin position="121"/>
        <end position="141"/>
    </location>
</feature>
<evidence type="ECO:0000313" key="11">
    <source>
        <dbReference type="EMBL" id="RBP49756.1"/>
    </source>
</evidence>
<feature type="transmembrane region" description="Helical" evidence="9">
    <location>
        <begin position="87"/>
        <end position="114"/>
    </location>
</feature>
<keyword evidence="7 9" id="KW-0472">Membrane</keyword>
<feature type="domain" description="Na+/H+ antiporter NhaC-like C-terminal" evidence="10">
    <location>
        <begin position="172"/>
        <end position="475"/>
    </location>
</feature>
<evidence type="ECO:0000256" key="2">
    <source>
        <dbReference type="ARBA" id="ARBA00022448"/>
    </source>
</evidence>
<gene>
    <name evidence="11" type="ORF">DFR28_103181</name>
</gene>
<comment type="caution">
    <text evidence="11">The sequence shown here is derived from an EMBL/GenBank/DDBJ whole genome shotgun (WGS) entry which is preliminary data.</text>
</comment>
<keyword evidence="2" id="KW-0813">Transport</keyword>
<dbReference type="InterPro" id="IPR052180">
    <property type="entry name" value="NhaC_Na-H+_Antiporter"/>
</dbReference>
<evidence type="ECO:0000256" key="8">
    <source>
        <dbReference type="ARBA" id="ARBA00038435"/>
    </source>
</evidence>
<dbReference type="InterPro" id="IPR004770">
    <property type="entry name" value="Na/H_antiport_NhaC"/>
</dbReference>
<evidence type="ECO:0000256" key="5">
    <source>
        <dbReference type="ARBA" id="ARBA00022692"/>
    </source>
</evidence>
<evidence type="ECO:0000256" key="3">
    <source>
        <dbReference type="ARBA" id="ARBA00022449"/>
    </source>
</evidence>